<feature type="non-terminal residue" evidence="1">
    <location>
        <position position="140"/>
    </location>
</feature>
<dbReference type="EMBL" id="HACM01011468">
    <property type="protein sequence ID" value="CRZ11910.1"/>
    <property type="molecule type" value="Transcribed_RNA"/>
</dbReference>
<name>A0A0H5RCE3_9EUKA</name>
<sequence length="140" mass="15638">MLTKMDVVTDYRLLDVSLCDDRGFLSPIMMFDEGWFKNQFRCTKASFNSICQIIDANWLFCHEPIGANAAFSIRDRTAVTMFYLTHPGSLSEAASVFGMSKATALRSVKQIVDVLVSLFIGGIVGTVRNVNTNDVNSKRR</sequence>
<protein>
    <recommendedName>
        <fullName evidence="2">Nuclease HARBI1</fullName>
    </recommendedName>
</protein>
<proteinExistence type="predicted"/>
<evidence type="ECO:0000313" key="1">
    <source>
        <dbReference type="EMBL" id="CRZ11910.1"/>
    </source>
</evidence>
<reference evidence="1" key="1">
    <citation type="submission" date="2015-04" db="EMBL/GenBank/DDBJ databases">
        <title>The genome sequence of the plant pathogenic Rhizarian Plasmodiophora brassicae reveals insights in its biotrophic life cycle and the origin of chitin synthesis.</title>
        <authorList>
            <person name="Schwelm A."/>
            <person name="Fogelqvist J."/>
            <person name="Knaust A."/>
            <person name="Julke S."/>
            <person name="Lilja T."/>
            <person name="Dhandapani V."/>
            <person name="Bonilla-Rosso G."/>
            <person name="Karlsson M."/>
            <person name="Shevchenko A."/>
            <person name="Choi S.R."/>
            <person name="Kim H.G."/>
            <person name="Park J.Y."/>
            <person name="Lim Y.P."/>
            <person name="Ludwig-Muller J."/>
            <person name="Dixelius C."/>
        </authorList>
    </citation>
    <scope>NUCLEOTIDE SEQUENCE</scope>
    <source>
        <tissue evidence="1">Potato root galls</tissue>
    </source>
</reference>
<accession>A0A0H5RCE3</accession>
<organism evidence="1">
    <name type="scientific">Spongospora subterranea</name>
    <dbReference type="NCBI Taxonomy" id="70186"/>
    <lineage>
        <taxon>Eukaryota</taxon>
        <taxon>Sar</taxon>
        <taxon>Rhizaria</taxon>
        <taxon>Endomyxa</taxon>
        <taxon>Phytomyxea</taxon>
        <taxon>Plasmodiophorida</taxon>
        <taxon>Plasmodiophoridae</taxon>
        <taxon>Spongospora</taxon>
    </lineage>
</organism>
<evidence type="ECO:0008006" key="2">
    <source>
        <dbReference type="Google" id="ProtNLM"/>
    </source>
</evidence>
<dbReference type="AlphaFoldDB" id="A0A0H5RCE3"/>